<feature type="chain" id="PRO_5028811216" evidence="2">
    <location>
        <begin position="25"/>
        <end position="663"/>
    </location>
</feature>
<sequence length="663" mass="75336">MIRKLFIISSALMIFMILSSKVLAEGNTVYWDGEGNDNRWMNPMNWSSNQVPQSDDHVILDGRCTKSIEINEEDRIIIHKLTIEEGYTGTIIANCPNIFRIQDNFIVKGGNILWKQVVGGKRIIFEGDVMIKGGVVEFIGTYKIAKNFIWEGGTLITEKAVFDIYVSNARCIDLGSNQLILKTMNVYHGVSPKELRLKGNIVVCHDFSLSSAVNIHLTEHSILDFRKISKSINMDQFKVDSGSKILIKDEECKITMENLKEYYYSANKNIITLEGNINGSLENDIILKYNLDHGEEKILLEITCDENIKTFRQCIVLPNELAEGKHTINVWAENDRGYCFNVGSLHFYIDNTAPVGTIRTSSEGDAHKEVFIYLTAEDAGSGLSKIILPNGVSEAVSGTVYEVVYRAKENGIYTFKISDHAGNANEIYMVIKNISSIDGKEREEEVIEDNKTEEIETDEKAKDEINEETDDKKTEDLVDTDDEGFKETEEDHKRDRETEEEEVENEGSENKETKEVENEESENKEIEEDETDHKESEDAETVEKEKAEDKKEPVKNRDKKDTEKEEPKDQISDKEIESEKSEQKEPKNSKTGNKTTQEKGTESKSTSKISKASGSKQYKNNGSSPKDSIEDLKARLGILQYLLDLFRKIFTLKIGDFLYDLNE</sequence>
<name>A0A7C8LF53_9FIRM</name>
<evidence type="ECO:0000256" key="1">
    <source>
        <dbReference type="SAM" id="MobiDB-lite"/>
    </source>
</evidence>
<dbReference type="OrthoDB" id="7820733at2"/>
<dbReference type="EMBL" id="WSLF01000004">
    <property type="protein sequence ID" value="KAE9634995.1"/>
    <property type="molecule type" value="Genomic_DNA"/>
</dbReference>
<feature type="compositionally biased region" description="Polar residues" evidence="1">
    <location>
        <begin position="603"/>
        <end position="626"/>
    </location>
</feature>
<feature type="compositionally biased region" description="Acidic residues" evidence="1">
    <location>
        <begin position="498"/>
        <end position="507"/>
    </location>
</feature>
<feature type="compositionally biased region" description="Basic and acidic residues" evidence="1">
    <location>
        <begin position="438"/>
        <end position="476"/>
    </location>
</feature>
<feature type="region of interest" description="Disordered" evidence="1">
    <location>
        <begin position="438"/>
        <end position="628"/>
    </location>
</feature>
<evidence type="ECO:0000256" key="2">
    <source>
        <dbReference type="SAM" id="SignalP"/>
    </source>
</evidence>
<gene>
    <name evidence="3" type="ORF">GND95_06695</name>
</gene>
<feature type="compositionally biased region" description="Basic and acidic residues" evidence="1">
    <location>
        <begin position="531"/>
        <end position="588"/>
    </location>
</feature>
<comment type="caution">
    <text evidence="3">The sequence shown here is derived from an EMBL/GenBank/DDBJ whole genome shotgun (WGS) entry which is preliminary data.</text>
</comment>
<keyword evidence="2" id="KW-0732">Signal</keyword>
<dbReference type="Proteomes" id="UP000483018">
    <property type="component" value="Unassembled WGS sequence"/>
</dbReference>
<feature type="compositionally biased region" description="Basic and acidic residues" evidence="1">
    <location>
        <begin position="508"/>
        <end position="524"/>
    </location>
</feature>
<dbReference type="RefSeq" id="WP_158740081.1">
    <property type="nucleotide sequence ID" value="NZ_WSLF01000004.1"/>
</dbReference>
<reference evidence="3 4" key="1">
    <citation type="submission" date="2019-12" db="EMBL/GenBank/DDBJ databases">
        <title>Defluviitalea raffinosedens, isolated from a biogas fermenter, genome sequencing and characterization.</title>
        <authorList>
            <person name="Rettenmaier R."/>
            <person name="Schneider M."/>
            <person name="Neuhaus K."/>
            <person name="Liebl W."/>
            <person name="Zverlov V."/>
        </authorList>
    </citation>
    <scope>NUCLEOTIDE SEQUENCE [LARGE SCALE GENOMIC DNA]</scope>
    <source>
        <strain evidence="3 4">249c-K6</strain>
    </source>
</reference>
<protein>
    <submittedName>
        <fullName evidence="3">Uncharacterized protein</fullName>
    </submittedName>
</protein>
<feature type="compositionally biased region" description="Basic and acidic residues" evidence="1">
    <location>
        <begin position="483"/>
        <end position="497"/>
    </location>
</feature>
<evidence type="ECO:0000313" key="3">
    <source>
        <dbReference type="EMBL" id="KAE9634995.1"/>
    </source>
</evidence>
<keyword evidence="4" id="KW-1185">Reference proteome</keyword>
<dbReference type="AlphaFoldDB" id="A0A7C8LF53"/>
<feature type="signal peptide" evidence="2">
    <location>
        <begin position="1"/>
        <end position="24"/>
    </location>
</feature>
<proteinExistence type="predicted"/>
<evidence type="ECO:0000313" key="4">
    <source>
        <dbReference type="Proteomes" id="UP000483018"/>
    </source>
</evidence>
<organism evidence="3 4">
    <name type="scientific">Defluviitalea raffinosedens</name>
    <dbReference type="NCBI Taxonomy" id="1450156"/>
    <lineage>
        <taxon>Bacteria</taxon>
        <taxon>Bacillati</taxon>
        <taxon>Bacillota</taxon>
        <taxon>Clostridia</taxon>
        <taxon>Lachnospirales</taxon>
        <taxon>Defluviitaleaceae</taxon>
        <taxon>Defluviitalea</taxon>
    </lineage>
</organism>
<accession>A0A7C8LF53</accession>